<name>A0A161YJ47_DAUCS</name>
<feature type="compositionally biased region" description="Basic and acidic residues" evidence="1">
    <location>
        <begin position="8"/>
        <end position="34"/>
    </location>
</feature>
<organism evidence="2 3">
    <name type="scientific">Daucus carota subsp. sativus</name>
    <name type="common">Carrot</name>
    <dbReference type="NCBI Taxonomy" id="79200"/>
    <lineage>
        <taxon>Eukaryota</taxon>
        <taxon>Viridiplantae</taxon>
        <taxon>Streptophyta</taxon>
        <taxon>Embryophyta</taxon>
        <taxon>Tracheophyta</taxon>
        <taxon>Spermatophyta</taxon>
        <taxon>Magnoliopsida</taxon>
        <taxon>eudicotyledons</taxon>
        <taxon>Gunneridae</taxon>
        <taxon>Pentapetalae</taxon>
        <taxon>asterids</taxon>
        <taxon>campanulids</taxon>
        <taxon>Apiales</taxon>
        <taxon>Apiaceae</taxon>
        <taxon>Apioideae</taxon>
        <taxon>Scandiceae</taxon>
        <taxon>Daucinae</taxon>
        <taxon>Daucus</taxon>
        <taxon>Daucus sect. Daucus</taxon>
    </lineage>
</organism>
<dbReference type="Gramene" id="KZM93289">
    <property type="protein sequence ID" value="KZM93289"/>
    <property type="gene ID" value="DCAR_016534"/>
</dbReference>
<proteinExistence type="predicted"/>
<dbReference type="OMA" id="HNKAEKT"/>
<sequence length="102" mass="11548">MGETENNEVEKDKQEKKEKHADEDGKGEKGEKKDKDKKKKDKSGKEEKKKKSPEDKKDPAYLKSKLEKLDVKIKDLTTKKEEILKMLQEVEANPAAAPPAAA</sequence>
<gene>
    <name evidence="2" type="ORF">DCAR_0518897</name>
</gene>
<evidence type="ECO:0000313" key="3">
    <source>
        <dbReference type="Proteomes" id="UP000077755"/>
    </source>
</evidence>
<feature type="region of interest" description="Disordered" evidence="1">
    <location>
        <begin position="1"/>
        <end position="67"/>
    </location>
</feature>
<evidence type="ECO:0000256" key="1">
    <source>
        <dbReference type="SAM" id="MobiDB-lite"/>
    </source>
</evidence>
<evidence type="ECO:0000313" key="2">
    <source>
        <dbReference type="EMBL" id="WOG99544.1"/>
    </source>
</evidence>
<reference evidence="2" key="1">
    <citation type="journal article" date="2016" name="Nat. Genet.">
        <title>A high-quality carrot genome assembly provides new insights into carotenoid accumulation and asterid genome evolution.</title>
        <authorList>
            <person name="Iorizzo M."/>
            <person name="Ellison S."/>
            <person name="Senalik D."/>
            <person name="Zeng P."/>
            <person name="Satapoomin P."/>
            <person name="Huang J."/>
            <person name="Bowman M."/>
            <person name="Iovene M."/>
            <person name="Sanseverino W."/>
            <person name="Cavagnaro P."/>
            <person name="Yildiz M."/>
            <person name="Macko-Podgorni A."/>
            <person name="Moranska E."/>
            <person name="Grzebelus E."/>
            <person name="Grzebelus D."/>
            <person name="Ashrafi H."/>
            <person name="Zheng Z."/>
            <person name="Cheng S."/>
            <person name="Spooner D."/>
            <person name="Van Deynze A."/>
            <person name="Simon P."/>
        </authorList>
    </citation>
    <scope>NUCLEOTIDE SEQUENCE</scope>
    <source>
        <tissue evidence="2">Leaf</tissue>
    </source>
</reference>
<protein>
    <submittedName>
        <fullName evidence="2">Uncharacterized protein</fullName>
    </submittedName>
</protein>
<accession>A0A161YJ47</accession>
<keyword evidence="3" id="KW-1185">Reference proteome</keyword>
<dbReference type="AlphaFoldDB" id="A0A161YJ47"/>
<feature type="compositionally biased region" description="Basic and acidic residues" evidence="1">
    <location>
        <begin position="43"/>
        <end position="67"/>
    </location>
</feature>
<dbReference type="EMBL" id="CP093347">
    <property type="protein sequence ID" value="WOG99544.1"/>
    <property type="molecule type" value="Genomic_DNA"/>
</dbReference>
<reference evidence="2" key="2">
    <citation type="submission" date="2022-03" db="EMBL/GenBank/DDBJ databases">
        <title>Draft title - Genomic analysis of global carrot germplasm unveils the trajectory of domestication and the origin of high carotenoid orange carrot.</title>
        <authorList>
            <person name="Iorizzo M."/>
            <person name="Ellison S."/>
            <person name="Senalik D."/>
            <person name="Macko-Podgorni A."/>
            <person name="Grzebelus D."/>
            <person name="Bostan H."/>
            <person name="Rolling W."/>
            <person name="Curaba J."/>
            <person name="Simon P."/>
        </authorList>
    </citation>
    <scope>NUCLEOTIDE SEQUENCE</scope>
    <source>
        <tissue evidence="2">Leaf</tissue>
    </source>
</reference>
<dbReference type="Proteomes" id="UP000077755">
    <property type="component" value="Chromosome 5"/>
</dbReference>